<dbReference type="NCBIfam" id="NF002449">
    <property type="entry name" value="PRK01617.1"/>
    <property type="match status" value="1"/>
</dbReference>
<dbReference type="Pfam" id="PF02810">
    <property type="entry name" value="SEC-C"/>
    <property type="match status" value="1"/>
</dbReference>
<dbReference type="Proteomes" id="UP000034410">
    <property type="component" value="Chromosome"/>
</dbReference>
<reference evidence="2 3" key="1">
    <citation type="journal article" date="2015" name="Genome Announc.">
        <title>Complete Genome Sequence of Sedimenticola thiotaurini Strain SIP-G1, a Polyphosphate- and Polyhydroxyalkanoate-Accumulating Sulfur-Oxidizing Gammaproteobacterium Isolated from Salt Marsh Sediments.</title>
        <authorList>
            <person name="Flood B.E."/>
            <person name="Jones D.S."/>
            <person name="Bailey J.V."/>
        </authorList>
    </citation>
    <scope>NUCLEOTIDE SEQUENCE [LARGE SCALE GENOMIC DNA]</scope>
    <source>
        <strain evidence="2 3">SIP-G1</strain>
    </source>
</reference>
<dbReference type="RefSeq" id="WP_046858706.1">
    <property type="nucleotide sequence ID" value="NZ_CP011412.1"/>
</dbReference>
<dbReference type="Gene3D" id="3.10.450.50">
    <property type="match status" value="1"/>
</dbReference>
<accession>A0A0F7JY22</accession>
<dbReference type="NCBIfam" id="NF002486">
    <property type="entry name" value="PRK01752.1"/>
    <property type="match status" value="1"/>
</dbReference>
<dbReference type="PANTHER" id="PTHR33747:SF1">
    <property type="entry name" value="ADENYLATE CYCLASE-ASSOCIATED CAP C-TERMINAL DOMAIN-CONTAINING PROTEIN"/>
    <property type="match status" value="1"/>
</dbReference>
<name>A0A0F7JY22_9GAMM</name>
<dbReference type="InterPro" id="IPR048469">
    <property type="entry name" value="YchJ-like_M"/>
</dbReference>
<keyword evidence="3" id="KW-1185">Reference proteome</keyword>
<gene>
    <name evidence="2" type="ORF">AAY24_04685</name>
</gene>
<dbReference type="EMBL" id="CP011412">
    <property type="protein sequence ID" value="AKH19770.1"/>
    <property type="molecule type" value="Genomic_DNA"/>
</dbReference>
<dbReference type="InterPro" id="IPR032710">
    <property type="entry name" value="NTF2-like_dom_sf"/>
</dbReference>
<feature type="domain" description="YchJ-like middle NTF2-like" evidence="1">
    <location>
        <begin position="28"/>
        <end position="127"/>
    </location>
</feature>
<dbReference type="Pfam" id="PF17775">
    <property type="entry name" value="YchJ_M-like"/>
    <property type="match status" value="1"/>
</dbReference>
<dbReference type="PANTHER" id="PTHR33747">
    <property type="entry name" value="UPF0225 PROTEIN SCO1677"/>
    <property type="match status" value="1"/>
</dbReference>
<dbReference type="InterPro" id="IPR004027">
    <property type="entry name" value="SEC_C_motif"/>
</dbReference>
<dbReference type="AlphaFoldDB" id="A0A0F7JY22"/>
<sequence>MSLCPCGSSKQAADCCDPVINGEQNAATAESLMRARYCAFASGQVEFLNSSLHPEHRDDHDVHATRRWAENSQWLGLQIVASERGGEQDQDGEVEFIATYKEKGVIRQHHERSSFSKLDGVWYFVEGELVPPATRVNSSPKIGRNDPCPCGSGKKYKKCCGSA</sequence>
<evidence type="ECO:0000313" key="2">
    <source>
        <dbReference type="EMBL" id="AKH19770.1"/>
    </source>
</evidence>
<evidence type="ECO:0000313" key="3">
    <source>
        <dbReference type="Proteomes" id="UP000034410"/>
    </source>
</evidence>
<dbReference type="OrthoDB" id="21421at2"/>
<organism evidence="2 3">
    <name type="scientific">Sedimenticola thiotaurini</name>
    <dbReference type="NCBI Taxonomy" id="1543721"/>
    <lineage>
        <taxon>Bacteria</taxon>
        <taxon>Pseudomonadati</taxon>
        <taxon>Pseudomonadota</taxon>
        <taxon>Gammaproteobacteria</taxon>
        <taxon>Chromatiales</taxon>
        <taxon>Sedimenticolaceae</taxon>
        <taxon>Sedimenticola</taxon>
    </lineage>
</organism>
<proteinExistence type="predicted"/>
<protein>
    <recommendedName>
        <fullName evidence="1">YchJ-like middle NTF2-like domain-containing protein</fullName>
    </recommendedName>
</protein>
<dbReference type="SUPFAM" id="SSF103642">
    <property type="entry name" value="Sec-C motif"/>
    <property type="match status" value="1"/>
</dbReference>
<evidence type="ECO:0000259" key="1">
    <source>
        <dbReference type="Pfam" id="PF17775"/>
    </source>
</evidence>
<dbReference type="KEGG" id="seds:AAY24_04685"/>
<dbReference type="SUPFAM" id="SSF54427">
    <property type="entry name" value="NTF2-like"/>
    <property type="match status" value="1"/>
</dbReference>